<evidence type="ECO:0000313" key="5">
    <source>
        <dbReference type="Proteomes" id="UP000039046"/>
    </source>
</evidence>
<evidence type="ECO:0000256" key="1">
    <source>
        <dbReference type="SAM" id="MobiDB-lite"/>
    </source>
</evidence>
<feature type="compositionally biased region" description="Basic residues" evidence="1">
    <location>
        <begin position="261"/>
        <end position="273"/>
    </location>
</feature>
<feature type="domain" description="DUF7702" evidence="3">
    <location>
        <begin position="8"/>
        <end position="245"/>
    </location>
</feature>
<feature type="region of interest" description="Disordered" evidence="1">
    <location>
        <begin position="253"/>
        <end position="279"/>
    </location>
</feature>
<dbReference type="EMBL" id="CDHN01000005">
    <property type="protein sequence ID" value="CEJ93192.1"/>
    <property type="molecule type" value="Genomic_DNA"/>
</dbReference>
<name>A0A0A1TQE9_9HYPO</name>
<keyword evidence="2" id="KW-0812">Transmembrane</keyword>
<dbReference type="STRING" id="1531966.A0A0A1TQE9"/>
<reference evidence="4 5" key="1">
    <citation type="journal article" date="2015" name="Genome Announc.">
        <title>Draft Genome Sequence and Gene Annotation of the Entomopathogenic Fungus Verticillium hemipterigenum.</title>
        <authorList>
            <person name="Horn F."/>
            <person name="Habel A."/>
            <person name="Scharf D.H."/>
            <person name="Dworschak J."/>
            <person name="Brakhage A.A."/>
            <person name="Guthke R."/>
            <person name="Hertweck C."/>
            <person name="Linde J."/>
        </authorList>
    </citation>
    <scope>NUCLEOTIDE SEQUENCE [LARGE SCALE GENOMIC DNA]</scope>
</reference>
<accession>A0A0A1TQE9</accession>
<dbReference type="InterPro" id="IPR056119">
    <property type="entry name" value="DUF7702"/>
</dbReference>
<dbReference type="Proteomes" id="UP000039046">
    <property type="component" value="Unassembled WGS sequence"/>
</dbReference>
<evidence type="ECO:0000259" key="3">
    <source>
        <dbReference type="Pfam" id="PF24800"/>
    </source>
</evidence>
<feature type="transmembrane region" description="Helical" evidence="2">
    <location>
        <begin position="42"/>
        <end position="63"/>
    </location>
</feature>
<feature type="transmembrane region" description="Helical" evidence="2">
    <location>
        <begin position="220"/>
        <end position="246"/>
    </location>
</feature>
<feature type="transmembrane region" description="Helical" evidence="2">
    <location>
        <begin position="12"/>
        <end position="30"/>
    </location>
</feature>
<proteinExistence type="predicted"/>
<protein>
    <recommendedName>
        <fullName evidence="3">DUF7702 domain-containing protein</fullName>
    </recommendedName>
</protein>
<dbReference type="OrthoDB" id="2560628at2759"/>
<dbReference type="PANTHER" id="PTHR42109">
    <property type="entry name" value="UNPLACED GENOMIC SCAFFOLD UM_SCAF_CONTIG_1.265, WHOLE GENOME SHOTGUN SEQUENCE"/>
    <property type="match status" value="1"/>
</dbReference>
<keyword evidence="5" id="KW-1185">Reference proteome</keyword>
<dbReference type="HOGENOM" id="CLU_064985_0_2_1"/>
<feature type="transmembrane region" description="Helical" evidence="2">
    <location>
        <begin position="69"/>
        <end position="95"/>
    </location>
</feature>
<feature type="transmembrane region" description="Helical" evidence="2">
    <location>
        <begin position="116"/>
        <end position="135"/>
    </location>
</feature>
<feature type="transmembrane region" description="Helical" evidence="2">
    <location>
        <begin position="187"/>
        <end position="208"/>
    </location>
</feature>
<keyword evidence="2" id="KW-1133">Transmembrane helix</keyword>
<evidence type="ECO:0000256" key="2">
    <source>
        <dbReference type="SAM" id="Phobius"/>
    </source>
</evidence>
<evidence type="ECO:0000313" key="4">
    <source>
        <dbReference type="EMBL" id="CEJ93192.1"/>
    </source>
</evidence>
<feature type="transmembrane region" description="Helical" evidence="2">
    <location>
        <begin position="155"/>
        <end position="175"/>
    </location>
</feature>
<organism evidence="4 5">
    <name type="scientific">[Torrubiella] hemipterigena</name>
    <dbReference type="NCBI Taxonomy" id="1531966"/>
    <lineage>
        <taxon>Eukaryota</taxon>
        <taxon>Fungi</taxon>
        <taxon>Dikarya</taxon>
        <taxon>Ascomycota</taxon>
        <taxon>Pezizomycotina</taxon>
        <taxon>Sordariomycetes</taxon>
        <taxon>Hypocreomycetidae</taxon>
        <taxon>Hypocreales</taxon>
        <taxon>Clavicipitaceae</taxon>
        <taxon>Clavicipitaceae incertae sedis</taxon>
        <taxon>'Torrubiella' clade</taxon>
    </lineage>
</organism>
<keyword evidence="2" id="KW-0472">Membrane</keyword>
<sequence length="279" mass="30645">MGSRPFMTYDSVAAAEIAIYSIFLIGGIILCRRHGFTKSSGWRFLIILSLARIVGSGLLLATLNDPTNIGLYVGWVICESLGLGPLVLMILGLLSRAFESMSRAGHDVVKPKWKRGIELLMVVGLILIIVGGTQADYQATESLSFKVSYPAISKAGSAIMIVVVALVGLTILAAARNQRYVSQGERRIIVVAAICFPFIVVRTAYSAIKVLGEVQGTVWLQLGMSTIMEMIVTLLCEVLGFTLDVVPAAPTDTEKYESGRSHRRRHHHRSKRQHRDDRY</sequence>
<dbReference type="AlphaFoldDB" id="A0A0A1TQE9"/>
<dbReference type="PANTHER" id="PTHR42109:SF2">
    <property type="entry name" value="INTEGRAL MEMBRANE PROTEIN"/>
    <property type="match status" value="1"/>
</dbReference>
<gene>
    <name evidence="4" type="ORF">VHEMI08801</name>
</gene>
<dbReference type="Pfam" id="PF24800">
    <property type="entry name" value="DUF7702"/>
    <property type="match status" value="1"/>
</dbReference>